<keyword evidence="4" id="KW-0813">Transport</keyword>
<dbReference type="Pfam" id="PF20662">
    <property type="entry name" value="COG4_C"/>
    <property type="match status" value="1"/>
</dbReference>
<feature type="compositionally biased region" description="Low complexity" evidence="9">
    <location>
        <begin position="322"/>
        <end position="338"/>
    </location>
</feature>
<keyword evidence="5" id="KW-0653">Protein transport</keyword>
<evidence type="ECO:0000256" key="4">
    <source>
        <dbReference type="ARBA" id="ARBA00022448"/>
    </source>
</evidence>
<evidence type="ECO:0000259" key="10">
    <source>
        <dbReference type="SMART" id="SM00762"/>
    </source>
</evidence>
<keyword evidence="6" id="KW-0333">Golgi apparatus</keyword>
<feature type="domain" description="COG4 transport protein middle alpha-helical bundle" evidence="10">
    <location>
        <begin position="171"/>
        <end position="502"/>
    </location>
</feature>
<protein>
    <recommendedName>
        <fullName evidence="3">Conserved oligomeric Golgi complex subunit 4</fullName>
    </recommendedName>
    <alternativeName>
        <fullName evidence="8">Component of oligomeric Golgi complex 4</fullName>
    </alternativeName>
</protein>
<dbReference type="Pfam" id="PF08318">
    <property type="entry name" value="COG4_m"/>
    <property type="match status" value="1"/>
</dbReference>
<dbReference type="InterPro" id="IPR048680">
    <property type="entry name" value="COG4_N"/>
</dbReference>
<dbReference type="InterPro" id="IPR013167">
    <property type="entry name" value="COG4_M"/>
</dbReference>
<evidence type="ECO:0000256" key="7">
    <source>
        <dbReference type="ARBA" id="ARBA00023136"/>
    </source>
</evidence>
<reference evidence="11" key="2">
    <citation type="journal article" date="2016" name="G3 (Bethesda)">
        <title>Genome Evolution in Three Species of Cactophilic Drosophila.</title>
        <authorList>
            <person name="Sanchez-Flores A."/>
            <person name="Penazola F."/>
            <person name="Carpinteyro-Ponce J."/>
            <person name="Nazario-Yepiz N."/>
            <person name="Abreu-Goodger C."/>
            <person name="Machado C.A."/>
            <person name="Markow T.A."/>
        </authorList>
    </citation>
    <scope>NUCLEOTIDE SEQUENCE [LARGE SCALE GENOMIC DNA]</scope>
</reference>
<evidence type="ECO:0000256" key="8">
    <source>
        <dbReference type="ARBA" id="ARBA00031340"/>
    </source>
</evidence>
<dbReference type="RefSeq" id="XP_017858429.1">
    <property type="nucleotide sequence ID" value="XM_018002940.1"/>
</dbReference>
<dbReference type="InterPro" id="IPR048682">
    <property type="entry name" value="COG4"/>
</dbReference>
<dbReference type="GeneID" id="108610687"/>
<evidence type="ECO:0000256" key="5">
    <source>
        <dbReference type="ARBA" id="ARBA00022927"/>
    </source>
</evidence>
<dbReference type="PANTHER" id="PTHR24016">
    <property type="entry name" value="CONSERVED OLIGOMERIC GOLGI COMPLEX SUBUNIT 4"/>
    <property type="match status" value="1"/>
</dbReference>
<reference evidence="11" key="1">
    <citation type="journal article" date="1997" name="Nucleic Acids Res.">
        <title>tRNAscan-SE: a program for improved detection of transfer RNA genes in genomic sequence.</title>
        <authorList>
            <person name="Lowe T.M."/>
            <person name="Eddy S.R."/>
        </authorList>
    </citation>
    <scope>NUCLEOTIDE SEQUENCE [LARGE SCALE GENOMIC DNA]</scope>
</reference>
<dbReference type="Proteomes" id="UP000694904">
    <property type="component" value="Chromosome 3"/>
</dbReference>
<reference evidence="12" key="3">
    <citation type="submission" date="2025-08" db="UniProtKB">
        <authorList>
            <consortium name="RefSeq"/>
        </authorList>
    </citation>
    <scope>IDENTIFICATION</scope>
    <source>
        <tissue evidence="12">Whole organism</tissue>
    </source>
</reference>
<dbReference type="SMART" id="SM00762">
    <property type="entry name" value="Cog4"/>
    <property type="match status" value="1"/>
</dbReference>
<dbReference type="Pfam" id="PF20663">
    <property type="entry name" value="COG4_N"/>
    <property type="match status" value="1"/>
</dbReference>
<gene>
    <name evidence="12" type="primary">LOC108610687</name>
</gene>
<name>A0ABM1NTZ3_DROAR</name>
<comment type="similarity">
    <text evidence="2">Belongs to the COG4 family.</text>
</comment>
<comment type="subcellular location">
    <subcellularLocation>
        <location evidence="1">Golgi apparatus membrane</location>
        <topology evidence="1">Peripheral membrane protein</topology>
    </subcellularLocation>
</comment>
<dbReference type="Gene3D" id="1.20.58.1970">
    <property type="match status" value="1"/>
</dbReference>
<evidence type="ECO:0000256" key="1">
    <source>
        <dbReference type="ARBA" id="ARBA00004395"/>
    </source>
</evidence>
<keyword evidence="7" id="KW-0472">Membrane</keyword>
<evidence type="ECO:0000256" key="6">
    <source>
        <dbReference type="ARBA" id="ARBA00023034"/>
    </source>
</evidence>
<evidence type="ECO:0000256" key="3">
    <source>
        <dbReference type="ARBA" id="ARBA00020975"/>
    </source>
</evidence>
<proteinExistence type="inferred from homology"/>
<sequence length="781" mass="88660">MDMSKLDISQMIRNLDISTTEKVDESLQRIAEKEADVNAKLEAALSKQCQIEAKLSGIGRAMATLLTVESDSNKLNMQIVNTAKLAESVSAKVRRLDLARCRASECQQRVHDLIDLQLCSQGVVKAISEEDYEKGAGHIARFLAMDQQLLQRTADDVQGSITSVSDAVHTLEEATEKIRELISKRFDEAVQQDDLASVERFFKIFPLVGCHKIGIEKFCGYICQKLSAKAQKELRNAQDIAKAERRQHLAYADRLTSILENFARVVEVNQPIIEAFYGQESTSLVNMMTILQRECDLEVKNLLLEFNKNRQIQYRIKQVNDSSQRPNSSSMANSSMQSLGHYRKPSGGSIDKLNPKDIDAIIAEITVMHSRIELYFRFMRRRLQANAETCLQDKDAQNMVLKEYERVVKHCDLSRHMQEILSTYLLFERYFMEESVMKAIGLDTYEVGQQCSSMVDDVFFILRKSIRRALTTQSINGTCAVINNVASCLDGDFVSALKAPLKNGYPSGYIDLAQAYNAIQTSLQQGKLHSSDADRVRTNFIVQLNNADMSTEYIETLWQTMEQEIAGTFPNISPLERQLLDSCLTELKAIRDALKATVDFGIQQLRSSAIRPRLNPWVDEFLNYSHHLTEEELSAYEAGETFVQYFIVQLDGLLNSFKNALSPRNYDALVSILATEVTNRLERAIKKSTFNRLGGLVLDQEVRALGTYLTGATSWSVRDKMTRLSQIATLLNLDKVSELAEYWNPENNSDMPSWRLTPNEVRTILTLRSDFRMEDIKRLQL</sequence>
<evidence type="ECO:0000256" key="9">
    <source>
        <dbReference type="SAM" id="MobiDB-lite"/>
    </source>
</evidence>
<feature type="region of interest" description="Disordered" evidence="9">
    <location>
        <begin position="319"/>
        <end position="339"/>
    </location>
</feature>
<dbReference type="Gene3D" id="1.10.287.1060">
    <property type="entry name" value="ESAT-6-like"/>
    <property type="match status" value="1"/>
</dbReference>
<evidence type="ECO:0000256" key="2">
    <source>
        <dbReference type="ARBA" id="ARBA00009215"/>
    </source>
</evidence>
<organism evidence="11 12">
    <name type="scientific">Drosophila arizonae</name>
    <name type="common">Fruit fly</name>
    <dbReference type="NCBI Taxonomy" id="7263"/>
    <lineage>
        <taxon>Eukaryota</taxon>
        <taxon>Metazoa</taxon>
        <taxon>Ecdysozoa</taxon>
        <taxon>Arthropoda</taxon>
        <taxon>Hexapoda</taxon>
        <taxon>Insecta</taxon>
        <taxon>Pterygota</taxon>
        <taxon>Neoptera</taxon>
        <taxon>Endopterygota</taxon>
        <taxon>Diptera</taxon>
        <taxon>Brachycera</taxon>
        <taxon>Muscomorpha</taxon>
        <taxon>Ephydroidea</taxon>
        <taxon>Drosophilidae</taxon>
        <taxon>Drosophila</taxon>
    </lineage>
</organism>
<dbReference type="PANTHER" id="PTHR24016:SF0">
    <property type="entry name" value="CONSERVED OLIGOMERIC GOLGI COMPLEX SUBUNIT 4"/>
    <property type="match status" value="1"/>
</dbReference>
<keyword evidence="11" id="KW-1185">Reference proteome</keyword>
<evidence type="ECO:0000313" key="12">
    <source>
        <dbReference type="RefSeq" id="XP_017858429.1"/>
    </source>
</evidence>
<accession>A0ABM1NTZ3</accession>
<evidence type="ECO:0000313" key="11">
    <source>
        <dbReference type="Proteomes" id="UP000694904"/>
    </source>
</evidence>
<dbReference type="InterPro" id="IPR048684">
    <property type="entry name" value="COG4_C"/>
</dbReference>